<evidence type="ECO:0000313" key="1">
    <source>
        <dbReference type="EMBL" id="KAJ8705746.1"/>
    </source>
</evidence>
<reference evidence="1" key="1">
    <citation type="submission" date="2023-03" db="EMBL/GenBank/DDBJ databases">
        <title>Chromosome-level genomes of two armyworms, Mythimna separata and Mythimna loreyi, provide insights into the biosynthesis and reception of sex pheromones.</title>
        <authorList>
            <person name="Zhao H."/>
        </authorList>
    </citation>
    <scope>NUCLEOTIDE SEQUENCE</scope>
    <source>
        <strain evidence="1">BeijingLab</strain>
    </source>
</reference>
<organism evidence="1 2">
    <name type="scientific">Mythimna loreyi</name>
    <dbReference type="NCBI Taxonomy" id="667449"/>
    <lineage>
        <taxon>Eukaryota</taxon>
        <taxon>Metazoa</taxon>
        <taxon>Ecdysozoa</taxon>
        <taxon>Arthropoda</taxon>
        <taxon>Hexapoda</taxon>
        <taxon>Insecta</taxon>
        <taxon>Pterygota</taxon>
        <taxon>Neoptera</taxon>
        <taxon>Endopterygota</taxon>
        <taxon>Lepidoptera</taxon>
        <taxon>Glossata</taxon>
        <taxon>Ditrysia</taxon>
        <taxon>Noctuoidea</taxon>
        <taxon>Noctuidae</taxon>
        <taxon>Noctuinae</taxon>
        <taxon>Hadenini</taxon>
        <taxon>Mythimna</taxon>
    </lineage>
</organism>
<gene>
    <name evidence="1" type="ORF">PYW08_012792</name>
</gene>
<comment type="caution">
    <text evidence="1">The sequence shown here is derived from an EMBL/GenBank/DDBJ whole genome shotgun (WGS) entry which is preliminary data.</text>
</comment>
<evidence type="ECO:0000313" key="2">
    <source>
        <dbReference type="Proteomes" id="UP001231649"/>
    </source>
</evidence>
<keyword evidence="2" id="KW-1185">Reference proteome</keyword>
<protein>
    <submittedName>
        <fullName evidence="1">Uncharacterized protein</fullName>
    </submittedName>
</protein>
<dbReference type="Proteomes" id="UP001231649">
    <property type="component" value="Chromosome 31"/>
</dbReference>
<dbReference type="EMBL" id="CM056807">
    <property type="protein sequence ID" value="KAJ8705746.1"/>
    <property type="molecule type" value="Genomic_DNA"/>
</dbReference>
<proteinExistence type="predicted"/>
<accession>A0ACC2Q2E6</accession>
<sequence>MERWRCQTYYEYNCTHVPSLPLAFQDKLVCFLGVNPSPSTKLSDGELLITRHSHRIALHQPYEVPTAGTQASSLGKRMGHIPPRGPGADWWMPHVFEFLVLGHAGFLTMFSFTVLRVVVMKSITQSNAPARLAGFESVIYNSYVGAVTTRPPLLHLTYGD</sequence>
<name>A0ACC2Q2E6_9NEOP</name>